<keyword evidence="1" id="KW-1133">Transmembrane helix</keyword>
<feature type="transmembrane region" description="Helical" evidence="1">
    <location>
        <begin position="175"/>
        <end position="193"/>
    </location>
</feature>
<gene>
    <name evidence="2" type="ORF">H9657_02580</name>
</gene>
<keyword evidence="3" id="KW-1185">Reference proteome</keyword>
<evidence type="ECO:0000313" key="3">
    <source>
        <dbReference type="Proteomes" id="UP000604241"/>
    </source>
</evidence>
<dbReference type="RefSeq" id="WP_191780064.1">
    <property type="nucleotide sequence ID" value="NZ_JACSQV010000002.1"/>
</dbReference>
<comment type="caution">
    <text evidence="2">The sequence shown here is derived from an EMBL/GenBank/DDBJ whole genome shotgun (WGS) entry which is preliminary data.</text>
</comment>
<dbReference type="EMBL" id="JACSQV010000002">
    <property type="protein sequence ID" value="MBD7917164.1"/>
    <property type="molecule type" value="Genomic_DNA"/>
</dbReference>
<feature type="transmembrane region" description="Helical" evidence="1">
    <location>
        <begin position="80"/>
        <end position="98"/>
    </location>
</feature>
<sequence length="203" mass="20598">MPAPPLTASPVRHHARRVAQQTVALVVGAGLGLVAATMVRDYALLWMVLLPLGLWALANRAGVRSAAGGFDLRRVPPGDLVAMTLGVLLAVPAALAALDGSVPRAAGLVAMLAVLGFGMLGHAGAIRDGATLVTDGRGRVARAADVALRGIRTTSGLTNVYLAAVGTLLAFPDAAAWLPTVAMVVTGALHAVLEGRSQGVVER</sequence>
<dbReference type="Proteomes" id="UP000604241">
    <property type="component" value="Unassembled WGS sequence"/>
</dbReference>
<name>A0ABR8Q9Q7_9CELL</name>
<feature type="transmembrane region" description="Helical" evidence="1">
    <location>
        <begin position="18"/>
        <end position="36"/>
    </location>
</feature>
<evidence type="ECO:0000256" key="1">
    <source>
        <dbReference type="SAM" id="Phobius"/>
    </source>
</evidence>
<feature type="transmembrane region" description="Helical" evidence="1">
    <location>
        <begin position="42"/>
        <end position="59"/>
    </location>
</feature>
<feature type="transmembrane region" description="Helical" evidence="1">
    <location>
        <begin position="104"/>
        <end position="125"/>
    </location>
</feature>
<proteinExistence type="predicted"/>
<accession>A0ABR8Q9Q7</accession>
<protein>
    <submittedName>
        <fullName evidence="2">Uncharacterized protein</fullName>
    </submittedName>
</protein>
<keyword evidence="1" id="KW-0812">Transmembrane</keyword>
<reference evidence="2 3" key="1">
    <citation type="submission" date="2020-08" db="EMBL/GenBank/DDBJ databases">
        <title>A Genomic Blueprint of the Chicken Gut Microbiome.</title>
        <authorList>
            <person name="Gilroy R."/>
            <person name="Ravi A."/>
            <person name="Getino M."/>
            <person name="Pursley I."/>
            <person name="Horton D.L."/>
            <person name="Alikhan N.-F."/>
            <person name="Baker D."/>
            <person name="Gharbi K."/>
            <person name="Hall N."/>
            <person name="Watson M."/>
            <person name="Adriaenssens E.M."/>
            <person name="Foster-Nyarko E."/>
            <person name="Jarju S."/>
            <person name="Secka A."/>
            <person name="Antonio M."/>
            <person name="Oren A."/>
            <person name="Chaudhuri R."/>
            <person name="La Ragione R.M."/>
            <person name="Hildebrand F."/>
            <person name="Pallen M.J."/>
        </authorList>
    </citation>
    <scope>NUCLEOTIDE SEQUENCE [LARGE SCALE GENOMIC DNA]</scope>
    <source>
        <strain evidence="2 3">Sa3CUA2</strain>
    </source>
</reference>
<evidence type="ECO:0000313" key="2">
    <source>
        <dbReference type="EMBL" id="MBD7917164.1"/>
    </source>
</evidence>
<organism evidence="2 3">
    <name type="scientific">Cellulomonas avistercoris</name>
    <dbReference type="NCBI Taxonomy" id="2762242"/>
    <lineage>
        <taxon>Bacteria</taxon>
        <taxon>Bacillati</taxon>
        <taxon>Actinomycetota</taxon>
        <taxon>Actinomycetes</taxon>
        <taxon>Micrococcales</taxon>
        <taxon>Cellulomonadaceae</taxon>
        <taxon>Cellulomonas</taxon>
    </lineage>
</organism>
<keyword evidence="1" id="KW-0472">Membrane</keyword>